<feature type="domain" description="F-box" evidence="1">
    <location>
        <begin position="18"/>
        <end position="50"/>
    </location>
</feature>
<name>A0AAV5UXA5_9BILA</name>
<keyword evidence="4" id="KW-1185">Reference proteome</keyword>
<dbReference type="AlphaFoldDB" id="A0AAV5UXA5"/>
<dbReference type="Pfam" id="PF00646">
    <property type="entry name" value="F-box"/>
    <property type="match status" value="1"/>
</dbReference>
<evidence type="ECO:0000313" key="4">
    <source>
        <dbReference type="Proteomes" id="UP001432322"/>
    </source>
</evidence>
<gene>
    <name evidence="2" type="ORF">PFISCL1PPCAC_3030</name>
    <name evidence="3" type="ORF">PFISCL1PPCAC_3031</name>
</gene>
<sequence length="174" mass="20122">MAPSAKRQKLDNEHFPFNLLPNEIKSEICRCLTLKDRKSLGATCKLMYRLEIDAGGYEFDEVVAVQPGRRFELTVLPSMHHSKTLCRVPSEMKEQIFKQARIHHLDFSHCFFPPCASLPDFLKTASYTNIRAHKYWKYSSESRRLIESLVNADNFKRGSITLKWRAAEGIDADE</sequence>
<comment type="caution">
    <text evidence="3">The sequence shown here is derived from an EMBL/GenBank/DDBJ whole genome shotgun (WGS) entry which is preliminary data.</text>
</comment>
<dbReference type="InterPro" id="IPR036047">
    <property type="entry name" value="F-box-like_dom_sf"/>
</dbReference>
<dbReference type="EMBL" id="BTSY01000001">
    <property type="protein sequence ID" value="GMT11734.1"/>
    <property type="molecule type" value="Genomic_DNA"/>
</dbReference>
<dbReference type="Proteomes" id="UP001432322">
    <property type="component" value="Unassembled WGS sequence"/>
</dbReference>
<evidence type="ECO:0000259" key="1">
    <source>
        <dbReference type="Pfam" id="PF00646"/>
    </source>
</evidence>
<dbReference type="SUPFAM" id="SSF81383">
    <property type="entry name" value="F-box domain"/>
    <property type="match status" value="1"/>
</dbReference>
<organism evidence="3 4">
    <name type="scientific">Pristionchus fissidentatus</name>
    <dbReference type="NCBI Taxonomy" id="1538716"/>
    <lineage>
        <taxon>Eukaryota</taxon>
        <taxon>Metazoa</taxon>
        <taxon>Ecdysozoa</taxon>
        <taxon>Nematoda</taxon>
        <taxon>Chromadorea</taxon>
        <taxon>Rhabditida</taxon>
        <taxon>Rhabditina</taxon>
        <taxon>Diplogasteromorpha</taxon>
        <taxon>Diplogasteroidea</taxon>
        <taxon>Neodiplogasteridae</taxon>
        <taxon>Pristionchus</taxon>
    </lineage>
</organism>
<dbReference type="CDD" id="cd09917">
    <property type="entry name" value="F-box_SF"/>
    <property type="match status" value="1"/>
</dbReference>
<accession>A0AAV5UXA5</accession>
<protein>
    <recommendedName>
        <fullName evidence="1">F-box domain-containing protein</fullName>
    </recommendedName>
</protein>
<evidence type="ECO:0000313" key="2">
    <source>
        <dbReference type="EMBL" id="GMT11733.1"/>
    </source>
</evidence>
<reference evidence="3" key="1">
    <citation type="submission" date="2023-10" db="EMBL/GenBank/DDBJ databases">
        <title>Genome assembly of Pristionchus species.</title>
        <authorList>
            <person name="Yoshida K."/>
            <person name="Sommer R.J."/>
        </authorList>
    </citation>
    <scope>NUCLEOTIDE SEQUENCE</scope>
    <source>
        <strain evidence="3">RS5133</strain>
    </source>
</reference>
<evidence type="ECO:0000313" key="3">
    <source>
        <dbReference type="EMBL" id="GMT11734.1"/>
    </source>
</evidence>
<dbReference type="EMBL" id="BTSY01000001">
    <property type="protein sequence ID" value="GMT11733.1"/>
    <property type="molecule type" value="Genomic_DNA"/>
</dbReference>
<proteinExistence type="predicted"/>
<dbReference type="InterPro" id="IPR001810">
    <property type="entry name" value="F-box_dom"/>
</dbReference>
<feature type="non-terminal residue" evidence="3">
    <location>
        <position position="174"/>
    </location>
</feature>